<evidence type="ECO:0000256" key="7">
    <source>
        <dbReference type="ARBA" id="ARBA00022691"/>
    </source>
</evidence>
<evidence type="ECO:0000256" key="6">
    <source>
        <dbReference type="ARBA" id="ARBA00022679"/>
    </source>
</evidence>
<dbReference type="InterPro" id="IPR007197">
    <property type="entry name" value="rSAM"/>
</dbReference>
<dbReference type="AlphaFoldDB" id="A0A382GMV2"/>
<name>A0A382GMV2_9ZZZZ</name>
<dbReference type="SFLD" id="SFLDF00272">
    <property type="entry name" value="biotin_synthase"/>
    <property type="match status" value="1"/>
</dbReference>
<dbReference type="SFLD" id="SFLDS00029">
    <property type="entry name" value="Radical_SAM"/>
    <property type="match status" value="1"/>
</dbReference>
<evidence type="ECO:0000256" key="9">
    <source>
        <dbReference type="ARBA" id="ARBA00022723"/>
    </source>
</evidence>
<sequence>NFNPNKVQLSTLMNIKTGGCPEDCAYCPQSAHYKTGIEAEKLATVEDVISQARAAKNKGATRFCMGAAWREPKQRDLEKVIVMVKAVKNMELETCLTLGMLSLQQAETLKTAGLDYYNHNLDSSPEYYSKIISTRDYDERLATLEHVREAGISVCCGGIIGMGENQNDRAGLLLTLANMSTHPESVPINMLVKVEGTPLGDVETVEPIEFIRIIAAARIMMPESYIRLSAGRNDMSDETQALCYLAGANSIFYGEKLLTTNNPQLTQDRLLLERLGIQPTKN</sequence>
<evidence type="ECO:0000256" key="11">
    <source>
        <dbReference type="ARBA" id="ARBA00023004"/>
    </source>
</evidence>
<keyword evidence="8" id="KW-0001">2Fe-2S</keyword>
<dbReference type="SFLD" id="SFLDG01060">
    <property type="entry name" value="BATS_domain_containing"/>
    <property type="match status" value="1"/>
</dbReference>
<evidence type="ECO:0000256" key="1">
    <source>
        <dbReference type="ARBA" id="ARBA00001966"/>
    </source>
</evidence>
<comment type="similarity">
    <text evidence="3">Belongs to the radical SAM superfamily. Biotin synthase family.</text>
</comment>
<evidence type="ECO:0000256" key="13">
    <source>
        <dbReference type="ARBA" id="ARBA00034078"/>
    </source>
</evidence>
<dbReference type="UniPathway" id="UPA00078">
    <property type="reaction ID" value="UER00162"/>
</dbReference>
<dbReference type="NCBIfam" id="TIGR00433">
    <property type="entry name" value="bioB"/>
    <property type="match status" value="1"/>
</dbReference>
<dbReference type="EMBL" id="UINC01056328">
    <property type="protein sequence ID" value="SVB76222.1"/>
    <property type="molecule type" value="Genomic_DNA"/>
</dbReference>
<keyword evidence="9" id="KW-0479">Metal-binding</keyword>
<dbReference type="PROSITE" id="PS51918">
    <property type="entry name" value="RADICAL_SAM"/>
    <property type="match status" value="1"/>
</dbReference>
<dbReference type="GO" id="GO:0051539">
    <property type="term" value="F:4 iron, 4 sulfur cluster binding"/>
    <property type="evidence" value="ECO:0007669"/>
    <property type="project" value="UniProtKB-KW"/>
</dbReference>
<dbReference type="GO" id="GO:0051537">
    <property type="term" value="F:2 iron, 2 sulfur cluster binding"/>
    <property type="evidence" value="ECO:0007669"/>
    <property type="project" value="UniProtKB-KW"/>
</dbReference>
<dbReference type="SUPFAM" id="SSF102114">
    <property type="entry name" value="Radical SAM enzymes"/>
    <property type="match status" value="1"/>
</dbReference>
<proteinExistence type="inferred from homology"/>
<accession>A0A382GMV2</accession>
<dbReference type="SMART" id="SM00876">
    <property type="entry name" value="BATS"/>
    <property type="match status" value="1"/>
</dbReference>
<comment type="cofactor">
    <cofactor evidence="13">
        <name>[2Fe-2S] cluster</name>
        <dbReference type="ChEBI" id="CHEBI:190135"/>
    </cofactor>
</comment>
<feature type="non-terminal residue" evidence="15">
    <location>
        <position position="1"/>
    </location>
</feature>
<keyword evidence="5" id="KW-0004">4Fe-4S</keyword>
<dbReference type="HAMAP" id="MF_01694">
    <property type="entry name" value="BioB"/>
    <property type="match status" value="1"/>
</dbReference>
<comment type="cofactor">
    <cofactor evidence="1">
        <name>[4Fe-4S] cluster</name>
        <dbReference type="ChEBI" id="CHEBI:49883"/>
    </cofactor>
</comment>
<dbReference type="GO" id="GO:0046872">
    <property type="term" value="F:metal ion binding"/>
    <property type="evidence" value="ECO:0007669"/>
    <property type="project" value="UniProtKB-KW"/>
</dbReference>
<dbReference type="GO" id="GO:0004076">
    <property type="term" value="F:biotin synthase activity"/>
    <property type="evidence" value="ECO:0007669"/>
    <property type="project" value="UniProtKB-EC"/>
</dbReference>
<dbReference type="InterPro" id="IPR010722">
    <property type="entry name" value="BATS_dom"/>
</dbReference>
<dbReference type="InterPro" id="IPR013785">
    <property type="entry name" value="Aldolase_TIM"/>
</dbReference>
<dbReference type="InterPro" id="IPR024177">
    <property type="entry name" value="Biotin_synthase"/>
</dbReference>
<keyword evidence="12" id="KW-0411">Iron-sulfur</keyword>
<dbReference type="InterPro" id="IPR002684">
    <property type="entry name" value="Biotin_synth/BioAB"/>
</dbReference>
<dbReference type="EC" id="2.8.1.6" evidence="4"/>
<dbReference type="GO" id="GO:0009102">
    <property type="term" value="P:biotin biosynthetic process"/>
    <property type="evidence" value="ECO:0007669"/>
    <property type="project" value="UniProtKB-UniPathway"/>
</dbReference>
<dbReference type="InterPro" id="IPR058240">
    <property type="entry name" value="rSAM_sf"/>
</dbReference>
<keyword evidence="7" id="KW-0949">S-adenosyl-L-methionine</keyword>
<gene>
    <name evidence="15" type="ORF">METZ01_LOCUS229076</name>
</gene>
<dbReference type="SMART" id="SM00729">
    <property type="entry name" value="Elp3"/>
    <property type="match status" value="1"/>
</dbReference>
<dbReference type="Pfam" id="PF04055">
    <property type="entry name" value="Radical_SAM"/>
    <property type="match status" value="1"/>
</dbReference>
<keyword evidence="11" id="KW-0408">Iron</keyword>
<evidence type="ECO:0000256" key="10">
    <source>
        <dbReference type="ARBA" id="ARBA00022756"/>
    </source>
</evidence>
<dbReference type="SFLD" id="SFLDG01278">
    <property type="entry name" value="biotin_synthase_like"/>
    <property type="match status" value="1"/>
</dbReference>
<evidence type="ECO:0000256" key="8">
    <source>
        <dbReference type="ARBA" id="ARBA00022714"/>
    </source>
</evidence>
<dbReference type="CDD" id="cd01335">
    <property type="entry name" value="Radical_SAM"/>
    <property type="match status" value="1"/>
</dbReference>
<evidence type="ECO:0000259" key="14">
    <source>
        <dbReference type="PROSITE" id="PS51918"/>
    </source>
</evidence>
<dbReference type="Pfam" id="PF06968">
    <property type="entry name" value="BATS"/>
    <property type="match status" value="1"/>
</dbReference>
<dbReference type="InterPro" id="IPR006638">
    <property type="entry name" value="Elp3/MiaA/NifB-like_rSAM"/>
</dbReference>
<dbReference type="PANTHER" id="PTHR22976">
    <property type="entry name" value="BIOTIN SYNTHASE"/>
    <property type="match status" value="1"/>
</dbReference>
<keyword evidence="6" id="KW-0808">Transferase</keyword>
<keyword evidence="10" id="KW-0093">Biotin biosynthesis</keyword>
<feature type="domain" description="Radical SAM core" evidence="14">
    <location>
        <begin position="5"/>
        <end position="232"/>
    </location>
</feature>
<dbReference type="PANTHER" id="PTHR22976:SF2">
    <property type="entry name" value="BIOTIN SYNTHASE, MITOCHONDRIAL"/>
    <property type="match status" value="1"/>
</dbReference>
<dbReference type="PIRSF" id="PIRSF001619">
    <property type="entry name" value="Biotin_synth"/>
    <property type="match status" value="1"/>
</dbReference>
<evidence type="ECO:0000313" key="15">
    <source>
        <dbReference type="EMBL" id="SVB76222.1"/>
    </source>
</evidence>
<evidence type="ECO:0000256" key="5">
    <source>
        <dbReference type="ARBA" id="ARBA00022485"/>
    </source>
</evidence>
<evidence type="ECO:0000256" key="3">
    <source>
        <dbReference type="ARBA" id="ARBA00010765"/>
    </source>
</evidence>
<evidence type="ECO:0000256" key="12">
    <source>
        <dbReference type="ARBA" id="ARBA00023014"/>
    </source>
</evidence>
<dbReference type="Gene3D" id="3.20.20.70">
    <property type="entry name" value="Aldolase class I"/>
    <property type="match status" value="1"/>
</dbReference>
<protein>
    <recommendedName>
        <fullName evidence="4">biotin synthase</fullName>
        <ecNumber evidence="4">2.8.1.6</ecNumber>
    </recommendedName>
</protein>
<comment type="pathway">
    <text evidence="2">Cofactor biosynthesis; biotin biosynthesis; biotin from 7,8-diaminononanoate: step 2/2.</text>
</comment>
<evidence type="ECO:0000256" key="4">
    <source>
        <dbReference type="ARBA" id="ARBA00012236"/>
    </source>
</evidence>
<evidence type="ECO:0000256" key="2">
    <source>
        <dbReference type="ARBA" id="ARBA00004942"/>
    </source>
</evidence>
<reference evidence="15" key="1">
    <citation type="submission" date="2018-05" db="EMBL/GenBank/DDBJ databases">
        <authorList>
            <person name="Lanie J.A."/>
            <person name="Ng W.-L."/>
            <person name="Kazmierczak K.M."/>
            <person name="Andrzejewski T.M."/>
            <person name="Davidsen T.M."/>
            <person name="Wayne K.J."/>
            <person name="Tettelin H."/>
            <person name="Glass J.I."/>
            <person name="Rusch D."/>
            <person name="Podicherti R."/>
            <person name="Tsui H.-C.T."/>
            <person name="Winkler M.E."/>
        </authorList>
    </citation>
    <scope>NUCLEOTIDE SEQUENCE</scope>
</reference>
<organism evidence="15">
    <name type="scientific">marine metagenome</name>
    <dbReference type="NCBI Taxonomy" id="408172"/>
    <lineage>
        <taxon>unclassified sequences</taxon>
        <taxon>metagenomes</taxon>
        <taxon>ecological metagenomes</taxon>
    </lineage>
</organism>